<dbReference type="PROSITE" id="PS50826">
    <property type="entry name" value="RUN"/>
    <property type="match status" value="1"/>
</dbReference>
<feature type="region of interest" description="Disordered" evidence="1">
    <location>
        <begin position="337"/>
        <end position="363"/>
    </location>
</feature>
<protein>
    <submittedName>
        <fullName evidence="2">Uncharacterized protein</fullName>
    </submittedName>
</protein>
<evidence type="ECO:0000256" key="1">
    <source>
        <dbReference type="SAM" id="MobiDB-lite"/>
    </source>
</evidence>
<feature type="region of interest" description="Disordered" evidence="1">
    <location>
        <begin position="614"/>
        <end position="685"/>
    </location>
</feature>
<dbReference type="InterPro" id="IPR001452">
    <property type="entry name" value="SH3_domain"/>
</dbReference>
<feature type="compositionally biased region" description="Low complexity" evidence="1">
    <location>
        <begin position="1016"/>
        <end position="1036"/>
    </location>
</feature>
<dbReference type="PROSITE" id="PS50002">
    <property type="entry name" value="SH3"/>
    <property type="match status" value="1"/>
</dbReference>
<dbReference type="Gene3D" id="1.20.58.900">
    <property type="match status" value="1"/>
</dbReference>
<gene>
    <name evidence="2" type="ORF">CTOB1V02_LOCUS7344</name>
</gene>
<organism evidence="2">
    <name type="scientific">Cyprideis torosa</name>
    <dbReference type="NCBI Taxonomy" id="163714"/>
    <lineage>
        <taxon>Eukaryota</taxon>
        <taxon>Metazoa</taxon>
        <taxon>Ecdysozoa</taxon>
        <taxon>Arthropoda</taxon>
        <taxon>Crustacea</taxon>
        <taxon>Oligostraca</taxon>
        <taxon>Ostracoda</taxon>
        <taxon>Podocopa</taxon>
        <taxon>Podocopida</taxon>
        <taxon>Cytherocopina</taxon>
        <taxon>Cytheroidea</taxon>
        <taxon>Cytherideidae</taxon>
        <taxon>Cyprideis</taxon>
    </lineage>
</organism>
<proteinExistence type="predicted"/>
<dbReference type="InterPro" id="IPR047343">
    <property type="entry name" value="RUSC1_2"/>
</dbReference>
<dbReference type="PANTHER" id="PTHR15591">
    <property type="entry name" value="RUN AND SH3 DOMAIN CONTAINING"/>
    <property type="match status" value="1"/>
</dbReference>
<dbReference type="PANTHER" id="PTHR15591:SF13">
    <property type="entry name" value="RUN DOMAIN-CONTAINING PROTEIN"/>
    <property type="match status" value="1"/>
</dbReference>
<dbReference type="InterPro" id="IPR037213">
    <property type="entry name" value="Run_dom_sf"/>
</dbReference>
<dbReference type="InterPro" id="IPR004012">
    <property type="entry name" value="Run_dom"/>
</dbReference>
<feature type="region of interest" description="Disordered" evidence="1">
    <location>
        <begin position="246"/>
        <end position="284"/>
    </location>
</feature>
<reference evidence="2" key="1">
    <citation type="submission" date="2020-11" db="EMBL/GenBank/DDBJ databases">
        <authorList>
            <person name="Tran Van P."/>
        </authorList>
    </citation>
    <scope>NUCLEOTIDE SEQUENCE</scope>
</reference>
<dbReference type="SUPFAM" id="SSF140741">
    <property type="entry name" value="RUN domain-like"/>
    <property type="match status" value="1"/>
</dbReference>
<dbReference type="SMART" id="SM00593">
    <property type="entry name" value="RUN"/>
    <property type="match status" value="1"/>
</dbReference>
<dbReference type="OrthoDB" id="9884296at2759"/>
<feature type="compositionally biased region" description="Basic and acidic residues" evidence="1">
    <location>
        <begin position="950"/>
        <end position="963"/>
    </location>
</feature>
<accession>A0A7R8WFL6</accession>
<feature type="region of interest" description="Disordered" evidence="1">
    <location>
        <begin position="404"/>
        <end position="427"/>
    </location>
</feature>
<dbReference type="InterPro" id="IPR036028">
    <property type="entry name" value="SH3-like_dom_sf"/>
</dbReference>
<feature type="compositionally biased region" description="Polar residues" evidence="1">
    <location>
        <begin position="646"/>
        <end position="662"/>
    </location>
</feature>
<feature type="compositionally biased region" description="Low complexity" evidence="1">
    <location>
        <begin position="626"/>
        <end position="639"/>
    </location>
</feature>
<dbReference type="Pfam" id="PF02759">
    <property type="entry name" value="RUN"/>
    <property type="match status" value="1"/>
</dbReference>
<dbReference type="Gene3D" id="2.30.30.40">
    <property type="entry name" value="SH3 Domains"/>
    <property type="match status" value="1"/>
</dbReference>
<dbReference type="SUPFAM" id="SSF50044">
    <property type="entry name" value="SH3-domain"/>
    <property type="match status" value="1"/>
</dbReference>
<sequence length="1160" mass="126399">MSTAVSDQNSNDVPPHHHLLSCRTVGGGTDFPFKSCKIEDSLDWCHEIQSYHERAGLPNRWRPTSLLSLSTSGVVFEPCGQTSLLAKSELDFEVFQAEEIHALAQQFQNDLSQSGIGGGEMFASRSLSRSLLSGGAWDSGTGLGNVGTPGGIGVTLATSTASPLSSGNDVSMTFEPEPLFTPTKEAVTFSVDSLDASILNSDKDLASTCRTNTHCYTIAFEEDEAEQEKKRKQACASFCPMTQSAAPGTAYAPAQHQQRNQTEDSGRGESNPSPQGGESKAKSLPDLLETERAGLMTRSVRVYDVTSNCRYAPLLRRFIQGRADPWGLHPLRRMETEQSTDLSRSRGPIIAWGSGGQEENDDTTWLTANDGPMPLEEDNTLSDLMTGDDLSTVNRTVKSTSIQTSLISSGCNSKKEGSSDAGSSKSKADKPLVVCYPAYALPDLSFLLNDSKKQEAQNVVLAPRHLRKSRTDPNLRKEMSVARPLSSDDVLAIRKDIKEEKIRDWSSLQMLLPREVRAMLALKDEMEASMEPPQFEPEIQLRTKKSRPKSCDVKGFQASIILEEKETVPKKKGKECSGIPVLSKAARAGTKPTPPPRPQNLKLRHRVSKMIAGDASDTAQPERPLKSAPASAAVPAWPTSPHPVASPSQSPGIRQRTKSVTFSGPLLPPTTTVSSDFPSGRTAHVHSQHPIHSPCCGSCPCLGGASSLPSTPMRMMSPAVTELAHKQALSAAVRYSVESLAPFLQPDSPPHILQDVILQTLCPALYTLLSDGLREDLDTLFGPVRNSVWKVIEATSQGGPSTKALSDLVTRLNSEEDLAEGPLKVNAFLCGLLNIRALSGWFTFLRTRETLLKKHYQPDSFMAVANTAARFLFEEMVAALMPLRNHPFQLDLMHEYKMLHHSFQGRLHGVYPYHHARKGLIYSRSSECLDTCSPTRERPSPTTRPQQTAADRRNRMLKAKSEDVVGGVLSPGKCSPVATDSPSRSNRKRWSGIQMNRWIQALDKLPAEEVPPTPSPSTATPPRIAARSQSSPPASANVPDSVKFSRLRRKWEMMSSADQTAAGAEGHKKMVLPSKSRIPRLVKDKQTASPIKKASAVGGESSCVSRLRTLKHHMSSDSGHLSFAKGEFLRLIVEVDDRWLLCAGTNGKGLVPRSAVLQVD</sequence>
<evidence type="ECO:0000313" key="2">
    <source>
        <dbReference type="EMBL" id="CAD7229475.1"/>
    </source>
</evidence>
<name>A0A7R8WFL6_9CRUS</name>
<dbReference type="GO" id="GO:0031410">
    <property type="term" value="C:cytoplasmic vesicle"/>
    <property type="evidence" value="ECO:0007669"/>
    <property type="project" value="TreeGrafter"/>
</dbReference>
<feature type="region of interest" description="Disordered" evidence="1">
    <location>
        <begin position="931"/>
        <end position="1039"/>
    </location>
</feature>
<dbReference type="AlphaFoldDB" id="A0A7R8WFL6"/>
<dbReference type="CDD" id="cd17685">
    <property type="entry name" value="RUN_RUSC"/>
    <property type="match status" value="1"/>
</dbReference>
<dbReference type="EMBL" id="OB662085">
    <property type="protein sequence ID" value="CAD7229475.1"/>
    <property type="molecule type" value="Genomic_DNA"/>
</dbReference>